<evidence type="ECO:0000313" key="2">
    <source>
        <dbReference type="Proteomes" id="UP001324427"/>
    </source>
</evidence>
<accession>A0AAV9J5K9</accession>
<dbReference type="Proteomes" id="UP001324427">
    <property type="component" value="Unassembled WGS sequence"/>
</dbReference>
<proteinExistence type="predicted"/>
<evidence type="ECO:0000313" key="1">
    <source>
        <dbReference type="EMBL" id="KAK4539929.1"/>
    </source>
</evidence>
<gene>
    <name evidence="1" type="ORF">LTR36_009971</name>
</gene>
<comment type="caution">
    <text evidence="1">The sequence shown here is derived from an EMBL/GenBank/DDBJ whole genome shotgun (WGS) entry which is preliminary data.</text>
</comment>
<keyword evidence="2" id="KW-1185">Reference proteome</keyword>
<name>A0AAV9J5K9_9PEZI</name>
<sequence length="86" mass="9443">MYGVNPIPYLPPPPAPAELEARKAEFRASSMAMKREMLVKLSDARAYIPVDARGELVWSEAEHGEFAVLVVKIDKGRGLQEFGSVG</sequence>
<dbReference type="AlphaFoldDB" id="A0AAV9J5K9"/>
<organism evidence="1 2">
    <name type="scientific">Oleoguttula mirabilis</name>
    <dbReference type="NCBI Taxonomy" id="1507867"/>
    <lineage>
        <taxon>Eukaryota</taxon>
        <taxon>Fungi</taxon>
        <taxon>Dikarya</taxon>
        <taxon>Ascomycota</taxon>
        <taxon>Pezizomycotina</taxon>
        <taxon>Dothideomycetes</taxon>
        <taxon>Dothideomycetidae</taxon>
        <taxon>Mycosphaerellales</taxon>
        <taxon>Teratosphaeriaceae</taxon>
        <taxon>Oleoguttula</taxon>
    </lineage>
</organism>
<reference evidence="1 2" key="1">
    <citation type="submission" date="2021-11" db="EMBL/GenBank/DDBJ databases">
        <title>Black yeast isolated from Biological Soil Crust.</title>
        <authorList>
            <person name="Kurbessoian T."/>
        </authorList>
    </citation>
    <scope>NUCLEOTIDE SEQUENCE [LARGE SCALE GENOMIC DNA]</scope>
    <source>
        <strain evidence="1 2">CCFEE 5522</strain>
    </source>
</reference>
<dbReference type="EMBL" id="JAVFHQ010000079">
    <property type="protein sequence ID" value="KAK4539929.1"/>
    <property type="molecule type" value="Genomic_DNA"/>
</dbReference>
<protein>
    <submittedName>
        <fullName evidence="1">Uncharacterized protein</fullName>
    </submittedName>
</protein>